<accession>A0ABX1VH68</accession>
<sequence length="277" mass="28666">MSAFAFALLLIGSPLEEGAPEHLLAVAPGLWSGAGPHEDAHFAALAKLGVKTVVSVDGPVPNADAARRHGLRTVHVPIGYDGVPPDAAATLAAVMERFGPTAEGEQAAPGGVFVHCHHGKHRGPSGVAVCGLAAGLIDRDGALAVMKQAGTASRYTGLWESVRHFDPAALPPHAAPPDEFPEAVPPEGLTAAMDSIDALLEELNAAADDEERAEQTTTSLATLLSEQLQESARLPGLTDAVRADLRHAATLAEHAHTAAGRAALTQDCVRCHTVHRD</sequence>
<keyword evidence="3" id="KW-1185">Reference proteome</keyword>
<evidence type="ECO:0008006" key="4">
    <source>
        <dbReference type="Google" id="ProtNLM"/>
    </source>
</evidence>
<evidence type="ECO:0000256" key="1">
    <source>
        <dbReference type="SAM" id="Coils"/>
    </source>
</evidence>
<gene>
    <name evidence="2" type="ORF">LzC2_35330</name>
</gene>
<dbReference type="Proteomes" id="UP000609651">
    <property type="component" value="Unassembled WGS sequence"/>
</dbReference>
<keyword evidence="1" id="KW-0175">Coiled coil</keyword>
<evidence type="ECO:0000313" key="2">
    <source>
        <dbReference type="EMBL" id="NNJ27430.1"/>
    </source>
</evidence>
<evidence type="ECO:0000313" key="3">
    <source>
        <dbReference type="Proteomes" id="UP000609651"/>
    </source>
</evidence>
<dbReference type="EMBL" id="WTPX01000153">
    <property type="protein sequence ID" value="NNJ27430.1"/>
    <property type="molecule type" value="Genomic_DNA"/>
</dbReference>
<organism evidence="2 3">
    <name type="scientific">Alienimonas chondri</name>
    <dbReference type="NCBI Taxonomy" id="2681879"/>
    <lineage>
        <taxon>Bacteria</taxon>
        <taxon>Pseudomonadati</taxon>
        <taxon>Planctomycetota</taxon>
        <taxon>Planctomycetia</taxon>
        <taxon>Planctomycetales</taxon>
        <taxon>Planctomycetaceae</taxon>
        <taxon>Alienimonas</taxon>
    </lineage>
</organism>
<proteinExistence type="predicted"/>
<dbReference type="InterPro" id="IPR029021">
    <property type="entry name" value="Prot-tyrosine_phosphatase-like"/>
</dbReference>
<feature type="coiled-coil region" evidence="1">
    <location>
        <begin position="189"/>
        <end position="216"/>
    </location>
</feature>
<dbReference type="Gene3D" id="3.90.190.10">
    <property type="entry name" value="Protein tyrosine phosphatase superfamily"/>
    <property type="match status" value="1"/>
</dbReference>
<protein>
    <recommendedName>
        <fullName evidence="4">Tyrosine specific protein phosphatases domain-containing protein</fullName>
    </recommendedName>
</protein>
<dbReference type="RefSeq" id="WP_171189333.1">
    <property type="nucleotide sequence ID" value="NZ_WTPX01000153.1"/>
</dbReference>
<dbReference type="SUPFAM" id="SSF52799">
    <property type="entry name" value="(Phosphotyrosine protein) phosphatases II"/>
    <property type="match status" value="1"/>
</dbReference>
<reference evidence="2 3" key="1">
    <citation type="journal article" date="2020" name="Syst. Appl. Microbiol.">
        <title>Alienimonas chondri sp. nov., a novel planctomycete isolated from the biofilm of the red alga Chondrus crispus.</title>
        <authorList>
            <person name="Vitorino I."/>
            <person name="Albuquerque L."/>
            <person name="Wiegand S."/>
            <person name="Kallscheuer N."/>
            <person name="da Costa M.S."/>
            <person name="Lobo-da-Cunha A."/>
            <person name="Jogler C."/>
            <person name="Lage O.M."/>
        </authorList>
    </citation>
    <scope>NUCLEOTIDE SEQUENCE [LARGE SCALE GENOMIC DNA]</scope>
    <source>
        <strain evidence="2 3">LzC2</strain>
    </source>
</reference>
<name>A0ABX1VH68_9PLAN</name>
<comment type="caution">
    <text evidence="2">The sequence shown here is derived from an EMBL/GenBank/DDBJ whole genome shotgun (WGS) entry which is preliminary data.</text>
</comment>